<dbReference type="EMBL" id="KQ965769">
    <property type="protein sequence ID" value="KXS14477.1"/>
    <property type="molecule type" value="Genomic_DNA"/>
</dbReference>
<gene>
    <name evidence="2" type="ORF">M427DRAFT_57646</name>
</gene>
<feature type="transmembrane region" description="Helical" evidence="1">
    <location>
        <begin position="36"/>
        <end position="54"/>
    </location>
</feature>
<dbReference type="PANTHER" id="PTHR31410:SF2">
    <property type="entry name" value="GLYCOSYL TRANSFERASE 64 DOMAIN-CONTAINING PROTEIN"/>
    <property type="match status" value="1"/>
</dbReference>
<dbReference type="InterPro" id="IPR029675">
    <property type="entry name" value="PGAP4"/>
</dbReference>
<feature type="transmembrane region" description="Helical" evidence="1">
    <location>
        <begin position="312"/>
        <end position="334"/>
    </location>
</feature>
<evidence type="ECO:0000256" key="1">
    <source>
        <dbReference type="SAM" id="Phobius"/>
    </source>
</evidence>
<dbReference type="PANTHER" id="PTHR31410">
    <property type="entry name" value="TRANSMEMBRANE PROTEIN 246"/>
    <property type="match status" value="1"/>
</dbReference>
<dbReference type="AlphaFoldDB" id="A0A139ACH6"/>
<dbReference type="GO" id="GO:0006506">
    <property type="term" value="P:GPI anchor biosynthetic process"/>
    <property type="evidence" value="ECO:0007669"/>
    <property type="project" value="InterPro"/>
</dbReference>
<keyword evidence="3" id="KW-1185">Reference proteome</keyword>
<dbReference type="GO" id="GO:0000139">
    <property type="term" value="C:Golgi membrane"/>
    <property type="evidence" value="ECO:0007669"/>
    <property type="project" value="InterPro"/>
</dbReference>
<protein>
    <submittedName>
        <fullName evidence="2">Uncharacterized protein</fullName>
    </submittedName>
</protein>
<dbReference type="GO" id="GO:0016757">
    <property type="term" value="F:glycosyltransferase activity"/>
    <property type="evidence" value="ECO:0007669"/>
    <property type="project" value="InterPro"/>
</dbReference>
<accession>A0A139ACH6</accession>
<evidence type="ECO:0000313" key="2">
    <source>
        <dbReference type="EMBL" id="KXS14477.1"/>
    </source>
</evidence>
<keyword evidence="1" id="KW-1133">Transmembrane helix</keyword>
<name>A0A139ACH6_GONPJ</name>
<evidence type="ECO:0000313" key="3">
    <source>
        <dbReference type="Proteomes" id="UP000070544"/>
    </source>
</evidence>
<sequence length="452" mass="51009">MRTPPRTPTRLRRSLSLPLALNAASPVRIPPVHRIVAVLLLATLVVPLCTYLFLRESLDDNRYSYFYQWDEKALTRNEAIRLVHSEVLIDILSGGAVPRQNGLDHAKSNKTGLFFDVDESVEPDICFVVMAGAPRERKYLTQTVAFLLAHINPINASDARRVQLSIYSTLRPTDNATELSRLSRVVRVVSNNRTTEADARTTTWSAKLSLDRARAYRYADEAGCRFAVMVEDDAIAGRNLLETLTRAAEELERKKVEWGFVKLFYTEYWWGWSVDLRDIVQLVLMGVSAGLVLTLASSLILLPCLLPRKPPIVVHLVSFAYFTAFATLILWSVGKQTIFAPITRAPGLHLRTPDEVRAVGVAHLHPRRHLSSLASYLEERACDTCRETDNLADDWTFEAGVSRWELVPHVFQHIGVFSSWKAKNQGEFRWVKTSTAFYDDSVRLFGDGGVLL</sequence>
<organism evidence="2 3">
    <name type="scientific">Gonapodya prolifera (strain JEL478)</name>
    <name type="common">Monoblepharis prolifera</name>
    <dbReference type="NCBI Taxonomy" id="1344416"/>
    <lineage>
        <taxon>Eukaryota</taxon>
        <taxon>Fungi</taxon>
        <taxon>Fungi incertae sedis</taxon>
        <taxon>Chytridiomycota</taxon>
        <taxon>Chytridiomycota incertae sedis</taxon>
        <taxon>Monoblepharidomycetes</taxon>
        <taxon>Monoblepharidales</taxon>
        <taxon>Gonapodyaceae</taxon>
        <taxon>Gonapodya</taxon>
    </lineage>
</organism>
<dbReference type="OrthoDB" id="2016523at2759"/>
<feature type="transmembrane region" description="Helical" evidence="1">
    <location>
        <begin position="282"/>
        <end position="306"/>
    </location>
</feature>
<dbReference type="CDD" id="cd21105">
    <property type="entry name" value="PGAP4-like"/>
    <property type="match status" value="1"/>
</dbReference>
<keyword evidence="1" id="KW-0472">Membrane</keyword>
<dbReference type="Proteomes" id="UP000070544">
    <property type="component" value="Unassembled WGS sequence"/>
</dbReference>
<reference evidence="2 3" key="1">
    <citation type="journal article" date="2015" name="Genome Biol. Evol.">
        <title>Phylogenomic analyses indicate that early fungi evolved digesting cell walls of algal ancestors of land plants.</title>
        <authorList>
            <person name="Chang Y."/>
            <person name="Wang S."/>
            <person name="Sekimoto S."/>
            <person name="Aerts A.L."/>
            <person name="Choi C."/>
            <person name="Clum A."/>
            <person name="LaButti K.M."/>
            <person name="Lindquist E.A."/>
            <person name="Yee Ngan C."/>
            <person name="Ohm R.A."/>
            <person name="Salamov A.A."/>
            <person name="Grigoriev I.V."/>
            <person name="Spatafora J.W."/>
            <person name="Berbee M.L."/>
        </authorList>
    </citation>
    <scope>NUCLEOTIDE SEQUENCE [LARGE SCALE GENOMIC DNA]</scope>
    <source>
        <strain evidence="2 3">JEL478</strain>
    </source>
</reference>
<proteinExistence type="predicted"/>
<keyword evidence="1" id="KW-0812">Transmembrane</keyword>